<evidence type="ECO:0000313" key="1">
    <source>
        <dbReference type="EMBL" id="KAK8845783.1"/>
    </source>
</evidence>
<reference evidence="1 2" key="1">
    <citation type="submission" date="2024-04" db="EMBL/GenBank/DDBJ databases">
        <title>Tritrichomonas musculus Genome.</title>
        <authorList>
            <person name="Alves-Ferreira E."/>
            <person name="Grigg M."/>
            <person name="Lorenzi H."/>
            <person name="Galac M."/>
        </authorList>
    </citation>
    <scope>NUCLEOTIDE SEQUENCE [LARGE SCALE GENOMIC DNA]</scope>
    <source>
        <strain evidence="1 2">EAF2021</strain>
    </source>
</reference>
<organism evidence="1 2">
    <name type="scientific">Tritrichomonas musculus</name>
    <dbReference type="NCBI Taxonomy" id="1915356"/>
    <lineage>
        <taxon>Eukaryota</taxon>
        <taxon>Metamonada</taxon>
        <taxon>Parabasalia</taxon>
        <taxon>Tritrichomonadida</taxon>
        <taxon>Tritrichomonadidae</taxon>
        <taxon>Tritrichomonas</taxon>
    </lineage>
</organism>
<accession>A0ABR2HEH7</accession>
<protein>
    <submittedName>
        <fullName evidence="1">Uncharacterized protein</fullName>
    </submittedName>
</protein>
<name>A0ABR2HEH7_9EUKA</name>
<gene>
    <name evidence="1" type="ORF">M9Y10_020703</name>
</gene>
<proteinExistence type="predicted"/>
<keyword evidence="2" id="KW-1185">Reference proteome</keyword>
<sequence length="89" mass="10305">MKIQTKSILEVPLSRYEKDFTFVVNGDEFVTRQIIADLLPPNISKARISDPTIKKFYINTRLRGDFQQIIDLVNLKQQAITSKNDAFVF</sequence>
<dbReference type="Proteomes" id="UP001470230">
    <property type="component" value="Unassembled WGS sequence"/>
</dbReference>
<dbReference type="EMBL" id="JAPFFF010000030">
    <property type="protein sequence ID" value="KAK8845783.1"/>
    <property type="molecule type" value="Genomic_DNA"/>
</dbReference>
<evidence type="ECO:0000313" key="2">
    <source>
        <dbReference type="Proteomes" id="UP001470230"/>
    </source>
</evidence>
<comment type="caution">
    <text evidence="1">The sequence shown here is derived from an EMBL/GenBank/DDBJ whole genome shotgun (WGS) entry which is preliminary data.</text>
</comment>